<evidence type="ECO:0000313" key="12">
    <source>
        <dbReference type="Proteomes" id="UP000749471"/>
    </source>
</evidence>
<feature type="transmembrane region" description="Helical" evidence="10">
    <location>
        <begin position="382"/>
        <end position="402"/>
    </location>
</feature>
<feature type="transmembrane region" description="Helical" evidence="10">
    <location>
        <begin position="235"/>
        <end position="257"/>
    </location>
</feature>
<evidence type="ECO:0000256" key="9">
    <source>
        <dbReference type="ARBA" id="ARBA00023251"/>
    </source>
</evidence>
<reference evidence="11 12" key="1">
    <citation type="submission" date="2021-06" db="EMBL/GenBank/DDBJ databases">
        <authorList>
            <person name="Sun Q."/>
            <person name="Li D."/>
        </authorList>
    </citation>
    <scope>NUCLEOTIDE SEQUENCE [LARGE SCALE GENOMIC DNA]</scope>
    <source>
        <strain evidence="11 12">MSJ-40</strain>
    </source>
</reference>
<feature type="transmembrane region" description="Helical" evidence="10">
    <location>
        <begin position="356"/>
        <end position="376"/>
    </location>
</feature>
<protein>
    <recommendedName>
        <fullName evidence="3">Multidrug export protein MepA</fullName>
    </recommendedName>
</protein>
<evidence type="ECO:0000256" key="8">
    <source>
        <dbReference type="ARBA" id="ARBA00023136"/>
    </source>
</evidence>
<dbReference type="CDD" id="cd13143">
    <property type="entry name" value="MATE_MepA_like"/>
    <property type="match status" value="1"/>
</dbReference>
<comment type="similarity">
    <text evidence="2">Belongs to the multi antimicrobial extrusion (MATE) (TC 2.A.66.1) family. MepA subfamily.</text>
</comment>
<sequence length="429" mass="47503">MVDTIFVGRVVGGNGIGALVVIFPIQRIIVALSLMIAIGSSTALARSNGEKDYEMSGKIIKNGFTLSFLIMIPMTLLTYIFRDQILLMLGTSKNILPYAHDYLSLVIFGSTFLCLTIFISNIMIALGNRKVSLISTSIGAVLNIIIDYILVVKMSMGVKGAAIATSVSQIAGFIYAYYHFRKIKKNFNLSSGFQLDKVIWSSIILVGFSAFIVEAEDGILMAVLNNLLLNHVGDTGIIVLGVISKVYMFMFITILGISSAMQPIAAYNLGAGNYKRLRNIVRKTAIYSFITSTILWAGGLVFTEQLISVFVKEKDIILESVKAFRIMIAAFPLISIYYMSIYYFQALGKARKSFLVAIFRQLIIMLPLAIIMVKVLNLGAMGVWISYPISDVIASVTSYIMIKDEGYKLDDKVKKQKEEEKINKSYVLD</sequence>
<dbReference type="Proteomes" id="UP000749471">
    <property type="component" value="Unassembled WGS sequence"/>
</dbReference>
<dbReference type="Pfam" id="PF01554">
    <property type="entry name" value="MatE"/>
    <property type="match status" value="2"/>
</dbReference>
<name>A0ABS6E9T8_9FIRM</name>
<feature type="transmembrane region" description="Helical" evidence="10">
    <location>
        <begin position="284"/>
        <end position="303"/>
    </location>
</feature>
<dbReference type="EMBL" id="JAHLPM010000018">
    <property type="protein sequence ID" value="MBU5439693.1"/>
    <property type="molecule type" value="Genomic_DNA"/>
</dbReference>
<feature type="transmembrane region" description="Helical" evidence="10">
    <location>
        <begin position="59"/>
        <end position="82"/>
    </location>
</feature>
<feature type="transmembrane region" description="Helical" evidence="10">
    <location>
        <begin position="102"/>
        <end position="124"/>
    </location>
</feature>
<evidence type="ECO:0000256" key="5">
    <source>
        <dbReference type="ARBA" id="ARBA00022475"/>
    </source>
</evidence>
<dbReference type="InterPro" id="IPR051327">
    <property type="entry name" value="MATE_MepA_subfamily"/>
</dbReference>
<feature type="transmembrane region" description="Helical" evidence="10">
    <location>
        <begin position="131"/>
        <end position="151"/>
    </location>
</feature>
<evidence type="ECO:0000313" key="11">
    <source>
        <dbReference type="EMBL" id="MBU5439693.1"/>
    </source>
</evidence>
<evidence type="ECO:0000256" key="10">
    <source>
        <dbReference type="SAM" id="Phobius"/>
    </source>
</evidence>
<feature type="transmembrane region" description="Helical" evidence="10">
    <location>
        <begin position="198"/>
        <end position="215"/>
    </location>
</feature>
<comment type="caution">
    <text evidence="11">The sequence shown here is derived from an EMBL/GenBank/DDBJ whole genome shotgun (WGS) entry which is preliminary data.</text>
</comment>
<dbReference type="PIRSF" id="PIRSF006603">
    <property type="entry name" value="DinF"/>
    <property type="match status" value="1"/>
</dbReference>
<proteinExistence type="inferred from homology"/>
<comment type="subcellular location">
    <subcellularLocation>
        <location evidence="1">Cell membrane</location>
        <topology evidence="1">Multi-pass membrane protein</topology>
    </subcellularLocation>
</comment>
<feature type="transmembrane region" description="Helical" evidence="10">
    <location>
        <begin position="157"/>
        <end position="178"/>
    </location>
</feature>
<dbReference type="InterPro" id="IPR048279">
    <property type="entry name" value="MdtK-like"/>
</dbReference>
<evidence type="ECO:0000256" key="3">
    <source>
        <dbReference type="ARBA" id="ARBA00022106"/>
    </source>
</evidence>
<keyword evidence="12" id="KW-1185">Reference proteome</keyword>
<feature type="transmembrane region" description="Helical" evidence="10">
    <location>
        <begin position="323"/>
        <end position="344"/>
    </location>
</feature>
<evidence type="ECO:0000256" key="1">
    <source>
        <dbReference type="ARBA" id="ARBA00004651"/>
    </source>
</evidence>
<keyword evidence="6 10" id="KW-0812">Transmembrane</keyword>
<evidence type="ECO:0000256" key="4">
    <source>
        <dbReference type="ARBA" id="ARBA00022448"/>
    </source>
</evidence>
<dbReference type="NCBIfam" id="TIGR00797">
    <property type="entry name" value="matE"/>
    <property type="match status" value="1"/>
</dbReference>
<gene>
    <name evidence="11" type="ORF">KQI42_16885</name>
</gene>
<dbReference type="PANTHER" id="PTHR43823:SF3">
    <property type="entry name" value="MULTIDRUG EXPORT PROTEIN MEPA"/>
    <property type="match status" value="1"/>
</dbReference>
<feature type="transmembrane region" description="Helical" evidence="10">
    <location>
        <begin position="16"/>
        <end position="38"/>
    </location>
</feature>
<evidence type="ECO:0000256" key="2">
    <source>
        <dbReference type="ARBA" id="ARBA00008417"/>
    </source>
</evidence>
<keyword evidence="5" id="KW-1003">Cell membrane</keyword>
<dbReference type="InterPro" id="IPR002528">
    <property type="entry name" value="MATE_fam"/>
</dbReference>
<organism evidence="11 12">
    <name type="scientific">Tissierella simiarum</name>
    <dbReference type="NCBI Taxonomy" id="2841534"/>
    <lineage>
        <taxon>Bacteria</taxon>
        <taxon>Bacillati</taxon>
        <taxon>Bacillota</taxon>
        <taxon>Tissierellia</taxon>
        <taxon>Tissierellales</taxon>
        <taxon>Tissierellaceae</taxon>
        <taxon>Tissierella</taxon>
    </lineage>
</organism>
<keyword evidence="8 10" id="KW-0472">Membrane</keyword>
<keyword evidence="4" id="KW-0813">Transport</keyword>
<keyword evidence="9" id="KW-0046">Antibiotic resistance</keyword>
<keyword evidence="7 10" id="KW-1133">Transmembrane helix</keyword>
<accession>A0ABS6E9T8</accession>
<evidence type="ECO:0000256" key="6">
    <source>
        <dbReference type="ARBA" id="ARBA00022692"/>
    </source>
</evidence>
<dbReference type="PANTHER" id="PTHR43823">
    <property type="entry name" value="SPORULATION PROTEIN YKVU"/>
    <property type="match status" value="1"/>
</dbReference>
<dbReference type="InterPro" id="IPR045070">
    <property type="entry name" value="MATE_MepA-like"/>
</dbReference>
<evidence type="ECO:0000256" key="7">
    <source>
        <dbReference type="ARBA" id="ARBA00022989"/>
    </source>
</evidence>